<evidence type="ECO:0000313" key="2">
    <source>
        <dbReference type="Proteomes" id="UP000271889"/>
    </source>
</evidence>
<proteinExistence type="predicted"/>
<gene>
    <name evidence="1" type="ORF">CGOC_LOCUS10945</name>
</gene>
<reference evidence="1 2" key="1">
    <citation type="submission" date="2018-11" db="EMBL/GenBank/DDBJ databases">
        <authorList>
            <consortium name="Pathogen Informatics"/>
        </authorList>
    </citation>
    <scope>NUCLEOTIDE SEQUENCE [LARGE SCALE GENOMIC DNA]</scope>
</reference>
<accession>A0A3P7MG00</accession>
<dbReference type="Proteomes" id="UP000271889">
    <property type="component" value="Unassembled WGS sequence"/>
</dbReference>
<keyword evidence="2" id="KW-1185">Reference proteome</keyword>
<protein>
    <submittedName>
        <fullName evidence="1">Uncharacterized protein</fullName>
    </submittedName>
</protein>
<sequence>MMLKEICMRVRKPKRMQQSSGSLAAVPVGNLPVT</sequence>
<dbReference type="EMBL" id="UYRV01113686">
    <property type="protein sequence ID" value="VDN28395.1"/>
    <property type="molecule type" value="Genomic_DNA"/>
</dbReference>
<evidence type="ECO:0000313" key="1">
    <source>
        <dbReference type="EMBL" id="VDN28395.1"/>
    </source>
</evidence>
<name>A0A3P7MG00_CYLGO</name>
<organism evidence="1 2">
    <name type="scientific">Cylicostephanus goldi</name>
    <name type="common">Nematode worm</name>
    <dbReference type="NCBI Taxonomy" id="71465"/>
    <lineage>
        <taxon>Eukaryota</taxon>
        <taxon>Metazoa</taxon>
        <taxon>Ecdysozoa</taxon>
        <taxon>Nematoda</taxon>
        <taxon>Chromadorea</taxon>
        <taxon>Rhabditida</taxon>
        <taxon>Rhabditina</taxon>
        <taxon>Rhabditomorpha</taxon>
        <taxon>Strongyloidea</taxon>
        <taxon>Strongylidae</taxon>
        <taxon>Cylicostephanus</taxon>
    </lineage>
</organism>
<dbReference type="AlphaFoldDB" id="A0A3P7MG00"/>